<dbReference type="Pfam" id="PF14870">
    <property type="entry name" value="PSII_BNR"/>
    <property type="match status" value="1"/>
</dbReference>
<evidence type="ECO:0000256" key="2">
    <source>
        <dbReference type="ARBA" id="ARBA00023276"/>
    </source>
</evidence>
<dbReference type="PANTHER" id="PTHR47199">
    <property type="entry name" value="PHOTOSYSTEM II STABILITY/ASSEMBLY FACTOR HCF136, CHLOROPLASTIC"/>
    <property type="match status" value="1"/>
</dbReference>
<dbReference type="InterPro" id="IPR026444">
    <property type="entry name" value="Secre_tail"/>
</dbReference>
<dbReference type="GO" id="GO:0009523">
    <property type="term" value="C:photosystem II"/>
    <property type="evidence" value="ECO:0007669"/>
    <property type="project" value="UniProtKB-KW"/>
</dbReference>
<accession>A0AAP2GJM0</accession>
<comment type="caution">
    <text evidence="5">The sequence shown here is derived from an EMBL/GenBank/DDBJ whole genome shotgun (WGS) entry which is preliminary data.</text>
</comment>
<feature type="domain" description="Photosynthesis system II assembly factor Ycf48/Hcf136-like" evidence="3">
    <location>
        <begin position="181"/>
        <end position="259"/>
    </location>
</feature>
<name>A0AAP2GJM0_9BACT</name>
<dbReference type="NCBIfam" id="TIGR04183">
    <property type="entry name" value="Por_Secre_tail"/>
    <property type="match status" value="1"/>
</dbReference>
<evidence type="ECO:0000259" key="3">
    <source>
        <dbReference type="Pfam" id="PF14870"/>
    </source>
</evidence>
<keyword evidence="2" id="KW-0604">Photosystem II</keyword>
<reference evidence="5 6" key="1">
    <citation type="submission" date="2021-05" db="EMBL/GenBank/DDBJ databases">
        <title>A Polyphasic approach of four new species of the genus Ohtaekwangia: Ohtaekwangia histidinii sp. nov., Ohtaekwangia cretensis sp. nov., Ohtaekwangia indiensis sp. nov., Ohtaekwangia reichenbachii sp. nov. from diverse environment.</title>
        <authorList>
            <person name="Octaviana S."/>
        </authorList>
    </citation>
    <scope>NUCLEOTIDE SEQUENCE [LARGE SCALE GENOMIC DNA]</scope>
    <source>
        <strain evidence="5 6">PWU37</strain>
    </source>
</reference>
<dbReference type="PROSITE" id="PS51257">
    <property type="entry name" value="PROKAR_LIPOPROTEIN"/>
    <property type="match status" value="1"/>
</dbReference>
<dbReference type="PANTHER" id="PTHR47199:SF2">
    <property type="entry name" value="PHOTOSYSTEM II STABILITY_ASSEMBLY FACTOR HCF136, CHLOROPLASTIC"/>
    <property type="match status" value="1"/>
</dbReference>
<protein>
    <submittedName>
        <fullName evidence="5">T9SS type A sorting domain-containing protein</fullName>
    </submittedName>
</protein>
<organism evidence="5 6">
    <name type="scientific">Dawidia soli</name>
    <dbReference type="NCBI Taxonomy" id="2782352"/>
    <lineage>
        <taxon>Bacteria</taxon>
        <taxon>Pseudomonadati</taxon>
        <taxon>Bacteroidota</taxon>
        <taxon>Cytophagia</taxon>
        <taxon>Cytophagales</taxon>
        <taxon>Chryseotaleaceae</taxon>
        <taxon>Dawidia</taxon>
    </lineage>
</organism>
<dbReference type="CDD" id="cd15482">
    <property type="entry name" value="Sialidase_non-viral"/>
    <property type="match status" value="1"/>
</dbReference>
<feature type="domain" description="Secretion system C-terminal sorting" evidence="4">
    <location>
        <begin position="870"/>
        <end position="946"/>
    </location>
</feature>
<dbReference type="InterPro" id="IPR028203">
    <property type="entry name" value="PSII_CF48-like_dom"/>
</dbReference>
<dbReference type="EMBL" id="JAHESC010000023">
    <property type="protein sequence ID" value="MBT1688118.1"/>
    <property type="molecule type" value="Genomic_DNA"/>
</dbReference>
<dbReference type="Pfam" id="PF18962">
    <property type="entry name" value="Por_Secre_tail"/>
    <property type="match status" value="1"/>
</dbReference>
<keyword evidence="1" id="KW-0602">Photosynthesis</keyword>
<dbReference type="SUPFAM" id="SSF110296">
    <property type="entry name" value="Oligoxyloglucan reducing end-specific cellobiohydrolase"/>
    <property type="match status" value="3"/>
</dbReference>
<evidence type="ECO:0000313" key="5">
    <source>
        <dbReference type="EMBL" id="MBT1688118.1"/>
    </source>
</evidence>
<proteinExistence type="predicted"/>
<evidence type="ECO:0000313" key="6">
    <source>
        <dbReference type="Proteomes" id="UP001319180"/>
    </source>
</evidence>
<keyword evidence="6" id="KW-1185">Reference proteome</keyword>
<dbReference type="Gene3D" id="2.130.10.10">
    <property type="entry name" value="YVTN repeat-like/Quinoprotein amine dehydrogenase"/>
    <property type="match status" value="4"/>
</dbReference>
<dbReference type="AlphaFoldDB" id="A0AAP2GJM0"/>
<sequence>MKKILSFIISISVGAACYGQQWSYQAGGYGLGGSLQGIYQAPSGTLFLQSSPMMRSADAGATWQYVSHPGDVFTSSKPSFINATEGWSAGAKVDMYTPPSGPFGTPYIPQVLATTDGGKTWNLLPVSGLEGLNVPRFIHFFDRNVGIIAGETLDFELLVFKTNDGGKTWNRRLFSSELFSIVDGQFLTSSIGYLSSSNGMIKSTDAGETWHMLTSPADPAKNQTISRQSFTSVTDGWVAGSGNLLARTTDGGLTWTPVASGLDAGGSSSSVYITGLKFFDATHGYISSMYGKLLYTDNAGATWQERTPEGVDFSYAQDIAFMGTVADIVFITGGDGILTSSDGGIHWQKKLDPFIWESGLFDITFSNDNSGWAVGYSGALLQTTDGGASWNVANTPAWENESQSWHDLKSLAVQDETKIWAVGGRGNVLHTTNGVDWTAQTVGEKDLHDVFFLKGTDKGWIVGDGNTLLHYTGTTWVPQVEAAANAPALTAIFFLDEDHGWAVGERGTILKTTNGGATWTPKNSGILRQLNDVYFADEHVGYAVGNNDYILKTTDGGESWRYQVIPHAFVGHMTGVYFATPHRGWIVGSDETRGAIYSTTDGGYTWHRAPVFGASMLSVYFQDMNRGWATDSNGKIYRYSDNATGEGDQTITPPIMNFEAVADTLYNFSASQFALIDSTNNSIPFLGKNGSGHEEFGEKYTTDGETWVAGIIVYHHGRSKNGNNVGEYNVFSVNDQGYPDRKIGRKDVYFKDIDLSSHAMEVRFSEPVPVDGSFFVTFNLTDYYHGGFDGDDIGIMHTSNNTRPQADDRARNVVRVHDHSDRVWRPISEAYQTAGYYGHLGIFPIIYRKDQVTGIEAPSHTSGLQLLTAYPNPAIHEASIAYSLQKPASTSVAIYDMRGKKVMHTEPALKEAGHHVETFDVRTLPTGLYIYKIHSGNASQTSKLVIVR</sequence>
<dbReference type="RefSeq" id="WP_254091346.1">
    <property type="nucleotide sequence ID" value="NZ_JAHESC010000023.1"/>
</dbReference>
<gene>
    <name evidence="5" type="ORF">KK078_16225</name>
</gene>
<dbReference type="InterPro" id="IPR015943">
    <property type="entry name" value="WD40/YVTN_repeat-like_dom_sf"/>
</dbReference>
<dbReference type="GO" id="GO:0015979">
    <property type="term" value="P:photosynthesis"/>
    <property type="evidence" value="ECO:0007669"/>
    <property type="project" value="UniProtKB-KW"/>
</dbReference>
<evidence type="ECO:0000259" key="4">
    <source>
        <dbReference type="Pfam" id="PF18962"/>
    </source>
</evidence>
<dbReference type="Proteomes" id="UP001319180">
    <property type="component" value="Unassembled WGS sequence"/>
</dbReference>
<evidence type="ECO:0000256" key="1">
    <source>
        <dbReference type="ARBA" id="ARBA00022531"/>
    </source>
</evidence>